<dbReference type="InterPro" id="IPR001267">
    <property type="entry name" value="Thymidine_kinase"/>
</dbReference>
<keyword evidence="8" id="KW-0963">Cytoplasm</keyword>
<dbReference type="RefSeq" id="WP_143317448.1">
    <property type="nucleotide sequence ID" value="NZ_JACSRA010000026.1"/>
</dbReference>
<keyword evidence="7 8" id="KW-0067">ATP-binding</keyword>
<evidence type="ECO:0000256" key="5">
    <source>
        <dbReference type="ARBA" id="ARBA00022741"/>
    </source>
</evidence>
<keyword evidence="8" id="KW-0479">Metal-binding</keyword>
<dbReference type="EMBL" id="JACSRA010000026">
    <property type="protein sequence ID" value="MBD7912637.1"/>
    <property type="molecule type" value="Genomic_DNA"/>
</dbReference>
<reference evidence="11 12" key="1">
    <citation type="submission" date="2020-08" db="EMBL/GenBank/DDBJ databases">
        <title>A Genomic Blueprint of the Chicken Gut Microbiome.</title>
        <authorList>
            <person name="Gilroy R."/>
            <person name="Ravi A."/>
            <person name="Getino M."/>
            <person name="Pursley I."/>
            <person name="Horton D.L."/>
            <person name="Alikhan N.-F."/>
            <person name="Baker D."/>
            <person name="Gharbi K."/>
            <person name="Hall N."/>
            <person name="Watson M."/>
            <person name="Adriaenssens E.M."/>
            <person name="Foster-Nyarko E."/>
            <person name="Jarju S."/>
            <person name="Secka A."/>
            <person name="Antonio M."/>
            <person name="Oren A."/>
            <person name="Chaudhuri R."/>
            <person name="La Ragione R.M."/>
            <person name="Hildebrand F."/>
            <person name="Pallen M.J."/>
        </authorList>
    </citation>
    <scope>NUCLEOTIDE SEQUENCE [LARGE SCALE GENOMIC DNA]</scope>
    <source>
        <strain evidence="11 12">Sa3CVN1</strain>
    </source>
</reference>
<name>A0ABR8PWX6_9CLOT</name>
<evidence type="ECO:0000256" key="4">
    <source>
        <dbReference type="ARBA" id="ARBA00022679"/>
    </source>
</evidence>
<feature type="binding site" evidence="8">
    <location>
        <begin position="9"/>
        <end position="16"/>
    </location>
    <ligand>
        <name>ATP</name>
        <dbReference type="ChEBI" id="CHEBI:30616"/>
    </ligand>
</feature>
<accession>A0ABR8PWX6</accession>
<keyword evidence="12" id="KW-1185">Reference proteome</keyword>
<keyword evidence="6 8" id="KW-0418">Kinase</keyword>
<evidence type="ECO:0000256" key="3">
    <source>
        <dbReference type="ARBA" id="ARBA00022634"/>
    </source>
</evidence>
<feature type="binding site" evidence="8">
    <location>
        <position position="148"/>
    </location>
    <ligand>
        <name>Zn(2+)</name>
        <dbReference type="ChEBI" id="CHEBI:29105"/>
    </ligand>
</feature>
<dbReference type="NCBIfam" id="NF003300">
    <property type="entry name" value="PRK04296.1-5"/>
    <property type="match status" value="1"/>
</dbReference>
<gene>
    <name evidence="8" type="primary">tdk</name>
    <name evidence="11" type="ORF">H9661_14880</name>
</gene>
<sequence>MSKLYFRYGAMNSGKSTHLMQVAYNYEERGLKVILLKPATDKKGGNKLVSRLGVTRKVDMLIKREDNIFEMIQEELKKAENLDCILVDEVQFFKEYQIDQLFEIAVKLNIPVICYGLRTDFLMEGFEGSTRLLLLAHSIEEMKTICKCGSKAILNARKINNKFVFAGEQVAIDNIDNVEYESLCGKCYYKYKQEE</sequence>
<feature type="binding site" evidence="8">
    <location>
        <position position="187"/>
    </location>
    <ligand>
        <name>Zn(2+)</name>
        <dbReference type="ChEBI" id="CHEBI:29105"/>
    </ligand>
</feature>
<dbReference type="Proteomes" id="UP000627781">
    <property type="component" value="Unassembled WGS sequence"/>
</dbReference>
<dbReference type="PANTHER" id="PTHR11441">
    <property type="entry name" value="THYMIDINE KINASE"/>
    <property type="match status" value="1"/>
</dbReference>
<evidence type="ECO:0000256" key="8">
    <source>
        <dbReference type="HAMAP-Rule" id="MF_00124"/>
    </source>
</evidence>
<protein>
    <recommendedName>
        <fullName evidence="2 8">Thymidine kinase</fullName>
        <ecNumber evidence="2 8">2.7.1.21</ecNumber>
    </recommendedName>
</protein>
<feature type="binding site" evidence="8">
    <location>
        <position position="146"/>
    </location>
    <ligand>
        <name>Zn(2+)</name>
        <dbReference type="ChEBI" id="CHEBI:29105"/>
    </ligand>
</feature>
<evidence type="ECO:0000313" key="12">
    <source>
        <dbReference type="Proteomes" id="UP000627781"/>
    </source>
</evidence>
<keyword evidence="8" id="KW-0862">Zinc</keyword>
<dbReference type="Gene3D" id="3.40.50.300">
    <property type="entry name" value="P-loop containing nucleotide triphosphate hydrolases"/>
    <property type="match status" value="1"/>
</dbReference>
<dbReference type="EC" id="2.7.1.21" evidence="2 8"/>
<comment type="subunit">
    <text evidence="8">Homotetramer.</text>
</comment>
<evidence type="ECO:0000256" key="6">
    <source>
        <dbReference type="ARBA" id="ARBA00022777"/>
    </source>
</evidence>
<evidence type="ECO:0000256" key="2">
    <source>
        <dbReference type="ARBA" id="ARBA00012118"/>
    </source>
</evidence>
<feature type="active site" description="Proton acceptor" evidence="8">
    <location>
        <position position="89"/>
    </location>
</feature>
<dbReference type="SUPFAM" id="SSF57716">
    <property type="entry name" value="Glucocorticoid receptor-like (DNA-binding domain)"/>
    <property type="match status" value="1"/>
</dbReference>
<evidence type="ECO:0000256" key="1">
    <source>
        <dbReference type="ARBA" id="ARBA00007587"/>
    </source>
</evidence>
<dbReference type="PIRSF" id="PIRSF035805">
    <property type="entry name" value="TK_cell"/>
    <property type="match status" value="1"/>
</dbReference>
<keyword evidence="5 8" id="KW-0547">Nucleotide-binding</keyword>
<dbReference type="HAMAP" id="MF_00124">
    <property type="entry name" value="Thymidine_kinase"/>
    <property type="match status" value="1"/>
</dbReference>
<organism evidence="11 12">
    <name type="scientific">Clostridium cibarium</name>
    <dbReference type="NCBI Taxonomy" id="2762247"/>
    <lineage>
        <taxon>Bacteria</taxon>
        <taxon>Bacillati</taxon>
        <taxon>Bacillota</taxon>
        <taxon>Clostridia</taxon>
        <taxon>Eubacteriales</taxon>
        <taxon>Clostridiaceae</taxon>
        <taxon>Clostridium</taxon>
    </lineage>
</organism>
<comment type="caution">
    <text evidence="11">The sequence shown here is derived from an EMBL/GenBank/DDBJ whole genome shotgun (WGS) entry which is preliminary data.</text>
</comment>
<dbReference type="Pfam" id="PF00265">
    <property type="entry name" value="TK"/>
    <property type="match status" value="1"/>
</dbReference>
<dbReference type="SUPFAM" id="SSF52540">
    <property type="entry name" value="P-loop containing nucleoside triphosphate hydrolases"/>
    <property type="match status" value="1"/>
</dbReference>
<dbReference type="PANTHER" id="PTHR11441:SF0">
    <property type="entry name" value="THYMIDINE KINASE, CYTOSOLIC"/>
    <property type="match status" value="1"/>
</dbReference>
<comment type="subcellular location">
    <subcellularLocation>
        <location evidence="8">Cytoplasm</location>
    </subcellularLocation>
</comment>
<keyword evidence="4 8" id="KW-0808">Transferase</keyword>
<evidence type="ECO:0000313" key="11">
    <source>
        <dbReference type="EMBL" id="MBD7912637.1"/>
    </source>
</evidence>
<feature type="binding site" evidence="8">
    <location>
        <position position="184"/>
    </location>
    <ligand>
        <name>Zn(2+)</name>
        <dbReference type="ChEBI" id="CHEBI:29105"/>
    </ligand>
</feature>
<proteinExistence type="inferred from homology"/>
<comment type="similarity">
    <text evidence="1 8 10">Belongs to the thymidine kinase family.</text>
</comment>
<evidence type="ECO:0000256" key="7">
    <source>
        <dbReference type="ARBA" id="ARBA00022840"/>
    </source>
</evidence>
<feature type="binding site" evidence="8">
    <location>
        <begin position="88"/>
        <end position="91"/>
    </location>
    <ligand>
        <name>ATP</name>
        <dbReference type="ChEBI" id="CHEBI:30616"/>
    </ligand>
</feature>
<dbReference type="GO" id="GO:0004797">
    <property type="term" value="F:thymidine kinase activity"/>
    <property type="evidence" value="ECO:0007669"/>
    <property type="project" value="UniProtKB-EC"/>
</dbReference>
<evidence type="ECO:0000256" key="9">
    <source>
        <dbReference type="RuleBase" id="RU000544"/>
    </source>
</evidence>
<keyword evidence="3 8" id="KW-0237">DNA synthesis</keyword>
<comment type="catalytic activity">
    <reaction evidence="8 9">
        <text>thymidine + ATP = dTMP + ADP + H(+)</text>
        <dbReference type="Rhea" id="RHEA:19129"/>
        <dbReference type="ChEBI" id="CHEBI:15378"/>
        <dbReference type="ChEBI" id="CHEBI:17748"/>
        <dbReference type="ChEBI" id="CHEBI:30616"/>
        <dbReference type="ChEBI" id="CHEBI:63528"/>
        <dbReference type="ChEBI" id="CHEBI:456216"/>
        <dbReference type="EC" id="2.7.1.21"/>
    </reaction>
</comment>
<dbReference type="InterPro" id="IPR027417">
    <property type="entry name" value="P-loop_NTPase"/>
</dbReference>
<evidence type="ECO:0000256" key="10">
    <source>
        <dbReference type="RuleBase" id="RU004165"/>
    </source>
</evidence>